<feature type="domain" description="mRNA triphosphatase Cet1-like" evidence="10">
    <location>
        <begin position="245"/>
        <end position="477"/>
    </location>
</feature>
<accession>A0A4Z1P567</accession>
<dbReference type="InterPro" id="IPR037009">
    <property type="entry name" value="mRNA_triPase_Cet1_sf"/>
</dbReference>
<dbReference type="Pfam" id="PF02940">
    <property type="entry name" value="mRNA_triPase"/>
    <property type="match status" value="1"/>
</dbReference>
<name>A0A4Z1P567_9PEZI</name>
<feature type="region of interest" description="Disordered" evidence="9">
    <location>
        <begin position="1"/>
        <end position="163"/>
    </location>
</feature>
<keyword evidence="4 8" id="KW-0507">mRNA processing</keyword>
<evidence type="ECO:0000256" key="2">
    <source>
        <dbReference type="ARBA" id="ARBA00004123"/>
    </source>
</evidence>
<evidence type="ECO:0000256" key="4">
    <source>
        <dbReference type="ARBA" id="ARBA00022664"/>
    </source>
</evidence>
<evidence type="ECO:0000256" key="1">
    <source>
        <dbReference type="ARBA" id="ARBA00001946"/>
    </source>
</evidence>
<comment type="similarity">
    <text evidence="3 8">Belongs to the fungal TPase family.</text>
</comment>
<dbReference type="Proteomes" id="UP000298493">
    <property type="component" value="Unassembled WGS sequence"/>
</dbReference>
<gene>
    <name evidence="11" type="ORF">E6O75_ATG02279</name>
</gene>
<keyword evidence="6 8" id="KW-0539">Nucleus</keyword>
<feature type="compositionally biased region" description="Pro residues" evidence="9">
    <location>
        <begin position="34"/>
        <end position="44"/>
    </location>
</feature>
<evidence type="ECO:0000256" key="3">
    <source>
        <dbReference type="ARBA" id="ARBA00006345"/>
    </source>
</evidence>
<evidence type="ECO:0000256" key="8">
    <source>
        <dbReference type="RuleBase" id="RU367053"/>
    </source>
</evidence>
<comment type="caution">
    <text evidence="11">The sequence shown here is derived from an EMBL/GenBank/DDBJ whole genome shotgun (WGS) entry which is preliminary data.</text>
</comment>
<evidence type="ECO:0000313" key="12">
    <source>
        <dbReference type="Proteomes" id="UP000298493"/>
    </source>
</evidence>
<proteinExistence type="inferred from homology"/>
<dbReference type="GO" id="GO:0004651">
    <property type="term" value="F:polynucleotide 5'-phosphatase activity"/>
    <property type="evidence" value="ECO:0007669"/>
    <property type="project" value="UniProtKB-UniRule"/>
</dbReference>
<dbReference type="GO" id="GO:0031533">
    <property type="term" value="C:mRNA capping enzyme complex"/>
    <property type="evidence" value="ECO:0007669"/>
    <property type="project" value="UniProtKB-UniRule"/>
</dbReference>
<keyword evidence="5 8" id="KW-0378">Hydrolase</keyword>
<dbReference type="AlphaFoldDB" id="A0A4Z1P567"/>
<evidence type="ECO:0000256" key="6">
    <source>
        <dbReference type="ARBA" id="ARBA00023242"/>
    </source>
</evidence>
<protein>
    <recommendedName>
        <fullName evidence="8">mRNA-capping enzyme subunit beta</fullName>
        <ecNumber evidence="8">3.6.1.74</ecNumber>
    </recommendedName>
    <alternativeName>
        <fullName evidence="8">mRNA 5'-phosphatase</fullName>
    </alternativeName>
    <alternativeName>
        <fullName evidence="8">mRNA 5'-triphosphate monophosphatase</fullName>
    </alternativeName>
</protein>
<feature type="region of interest" description="Disordered" evidence="9">
    <location>
        <begin position="203"/>
        <end position="236"/>
    </location>
</feature>
<feature type="compositionally biased region" description="Polar residues" evidence="9">
    <location>
        <begin position="15"/>
        <end position="29"/>
    </location>
</feature>
<comment type="subcellular location">
    <subcellularLocation>
        <location evidence="2 8">Nucleus</location>
    </subcellularLocation>
</comment>
<evidence type="ECO:0000256" key="7">
    <source>
        <dbReference type="ARBA" id="ARBA00047740"/>
    </source>
</evidence>
<comment type="subunit">
    <text evidence="8">Heterodimer. The mRNA-capping enzyme is composed of two separate chains alpha and beta, respectively a mRNA guanylyltransferase and an mRNA 5'-triphosphate monophosphatase.</text>
</comment>
<comment type="catalytic activity">
    <reaction evidence="7">
        <text>a 5'-end triphospho-ribonucleoside in mRNA + H2O = a 5'-end diphospho-ribonucleoside in mRNA + phosphate + H(+)</text>
        <dbReference type="Rhea" id="RHEA:67004"/>
        <dbReference type="Rhea" id="RHEA-COMP:17164"/>
        <dbReference type="Rhea" id="RHEA-COMP:17165"/>
        <dbReference type="ChEBI" id="CHEBI:15377"/>
        <dbReference type="ChEBI" id="CHEBI:15378"/>
        <dbReference type="ChEBI" id="CHEBI:43474"/>
        <dbReference type="ChEBI" id="CHEBI:167616"/>
        <dbReference type="ChEBI" id="CHEBI:167618"/>
        <dbReference type="EC" id="3.6.1.74"/>
    </reaction>
    <physiologicalReaction direction="left-to-right" evidence="7">
        <dbReference type="Rhea" id="RHEA:67005"/>
    </physiologicalReaction>
</comment>
<dbReference type="GO" id="GO:0140818">
    <property type="term" value="F:mRNA 5'-triphosphate monophosphatase activity"/>
    <property type="evidence" value="ECO:0007669"/>
    <property type="project" value="UniProtKB-EC"/>
</dbReference>
<evidence type="ECO:0000313" key="11">
    <source>
        <dbReference type="EMBL" id="TID23105.1"/>
    </source>
</evidence>
<feature type="compositionally biased region" description="Polar residues" evidence="9">
    <location>
        <begin position="82"/>
        <end position="106"/>
    </location>
</feature>
<evidence type="ECO:0000256" key="5">
    <source>
        <dbReference type="ARBA" id="ARBA00022801"/>
    </source>
</evidence>
<evidence type="ECO:0000259" key="10">
    <source>
        <dbReference type="Pfam" id="PF02940"/>
    </source>
</evidence>
<dbReference type="EC" id="3.6.1.74" evidence="8"/>
<comment type="cofactor">
    <cofactor evidence="1 8">
        <name>Mg(2+)</name>
        <dbReference type="ChEBI" id="CHEBI:18420"/>
    </cofactor>
</comment>
<dbReference type="Gene3D" id="3.20.100.10">
    <property type="entry name" value="mRNA triphosphatase Cet1-like"/>
    <property type="match status" value="1"/>
</dbReference>
<dbReference type="SUPFAM" id="SSF55154">
    <property type="entry name" value="CYTH-like phosphatases"/>
    <property type="match status" value="1"/>
</dbReference>
<dbReference type="PANTHER" id="PTHR28118">
    <property type="entry name" value="POLYNUCLEOTIDE 5'-TRIPHOSPHATASE-RELATED"/>
    <property type="match status" value="1"/>
</dbReference>
<sequence>MDLRNMLNPVGDASAQAQALSLKTPQRNHSLAAYPPPSPSPSTPIYPSRTASLPAASHYRETSVSVSPKTMPPPAPMPQQTFASTPSPTMSRKRSLSSMSDHQQTPQPAPKKMRTPQPSSERIHTPIQIKSEGEQSWTGNPQSTMASSSSSMNQSSSQQHGRPRRVYAVGEIPIHALMERDGHRHIPKRPEPTQIPVAASPVVQNGVPPIQSGPPPVQPGPHGSHFSPPRRSNLEASLDNHEPYSDMSRLVANWLWDHVVAAPDYGPGTHIEVEAKLGELQNNGARIRIPIQTEAVVTPGSATQFKSSMGVKHHKRLNDYLNDAVRKASTGGRVPMTYKHTVETDKLYDLPTHILARSSLPQAVKDAHLEGGKPARVRVTRDNKTNVVTAAIIKLRMADLEVFCPSDEFDIRISVSLETAWPHPADGLPEQLDGGVPTGRSKDRVSYTHQGFQVDLTQVTQLSGTNRTKTHELEIELDTNQLKGESEKIGMGVANNYEELVGCFLNNMRVVNRAARATPPQQNGS</sequence>
<dbReference type="InterPro" id="IPR040343">
    <property type="entry name" value="Cet1/Ctl1"/>
</dbReference>
<dbReference type="CDD" id="cd07470">
    <property type="entry name" value="CYTH-like_mRNA_RTPase"/>
    <property type="match status" value="1"/>
</dbReference>
<feature type="compositionally biased region" description="Low complexity" evidence="9">
    <location>
        <begin position="142"/>
        <end position="159"/>
    </location>
</feature>
<dbReference type="PANTHER" id="PTHR28118:SF1">
    <property type="entry name" value="POLYNUCLEOTIDE 5'-TRIPHOSPHATASE CTL1-RELATED"/>
    <property type="match status" value="1"/>
</dbReference>
<keyword evidence="8" id="KW-0506">mRNA capping</keyword>
<dbReference type="EMBL" id="SNSC02000007">
    <property type="protein sequence ID" value="TID23105.1"/>
    <property type="molecule type" value="Genomic_DNA"/>
</dbReference>
<organism evidence="11 12">
    <name type="scientific">Venturia nashicola</name>
    <dbReference type="NCBI Taxonomy" id="86259"/>
    <lineage>
        <taxon>Eukaryota</taxon>
        <taxon>Fungi</taxon>
        <taxon>Dikarya</taxon>
        <taxon>Ascomycota</taxon>
        <taxon>Pezizomycotina</taxon>
        <taxon>Dothideomycetes</taxon>
        <taxon>Pleosporomycetidae</taxon>
        <taxon>Venturiales</taxon>
        <taxon>Venturiaceae</taxon>
        <taxon>Venturia</taxon>
    </lineage>
</organism>
<dbReference type="STRING" id="86259.A0A4Z1P567"/>
<comment type="function">
    <text evidence="8">First step of mRNA capping. Converts the 5'-triphosphate end of a nascent mRNA chain into a diphosphate end.</text>
</comment>
<keyword evidence="12" id="KW-1185">Reference proteome</keyword>
<dbReference type="InterPro" id="IPR004206">
    <property type="entry name" value="mRNA_triPase_Cet1"/>
</dbReference>
<reference evidence="11 12" key="1">
    <citation type="submission" date="2019-04" db="EMBL/GenBank/DDBJ databases">
        <title>High contiguity whole genome sequence and gene annotation resource for two Venturia nashicola isolates.</title>
        <authorList>
            <person name="Prokchorchik M."/>
            <person name="Won K."/>
            <person name="Lee Y."/>
            <person name="Choi E.D."/>
            <person name="Segonzac C."/>
            <person name="Sohn K.H."/>
        </authorList>
    </citation>
    <scope>NUCLEOTIDE SEQUENCE [LARGE SCALE GENOMIC DNA]</scope>
    <source>
        <strain evidence="11 12">PRI2</strain>
    </source>
</reference>
<dbReference type="GO" id="GO:0006370">
    <property type="term" value="P:7-methylguanosine mRNA capping"/>
    <property type="evidence" value="ECO:0007669"/>
    <property type="project" value="UniProtKB-UniRule"/>
</dbReference>
<dbReference type="OrthoDB" id="272147at2759"/>
<evidence type="ECO:0000256" key="9">
    <source>
        <dbReference type="SAM" id="MobiDB-lite"/>
    </source>
</evidence>
<dbReference type="InterPro" id="IPR033469">
    <property type="entry name" value="CYTH-like_dom_sf"/>
</dbReference>